<reference evidence="1" key="1">
    <citation type="journal article" date="2023" name="IScience">
        <title>Live-bearing cockroach genome reveals convergent evolutionary mechanisms linked to viviparity in insects and beyond.</title>
        <authorList>
            <person name="Fouks B."/>
            <person name="Harrison M.C."/>
            <person name="Mikhailova A.A."/>
            <person name="Marchal E."/>
            <person name="English S."/>
            <person name="Carruthers M."/>
            <person name="Jennings E.C."/>
            <person name="Chiamaka E.L."/>
            <person name="Frigard R.A."/>
            <person name="Pippel M."/>
            <person name="Attardo G.M."/>
            <person name="Benoit J.B."/>
            <person name="Bornberg-Bauer E."/>
            <person name="Tobe S.S."/>
        </authorList>
    </citation>
    <scope>NUCLEOTIDE SEQUENCE</scope>
    <source>
        <strain evidence="1">Stay&amp;Tobe</strain>
    </source>
</reference>
<organism evidence="1 2">
    <name type="scientific">Diploptera punctata</name>
    <name type="common">Pacific beetle cockroach</name>
    <dbReference type="NCBI Taxonomy" id="6984"/>
    <lineage>
        <taxon>Eukaryota</taxon>
        <taxon>Metazoa</taxon>
        <taxon>Ecdysozoa</taxon>
        <taxon>Arthropoda</taxon>
        <taxon>Hexapoda</taxon>
        <taxon>Insecta</taxon>
        <taxon>Pterygota</taxon>
        <taxon>Neoptera</taxon>
        <taxon>Polyneoptera</taxon>
        <taxon>Dictyoptera</taxon>
        <taxon>Blattodea</taxon>
        <taxon>Blaberoidea</taxon>
        <taxon>Blaberidae</taxon>
        <taxon>Diplopterinae</taxon>
        <taxon>Diploptera</taxon>
    </lineage>
</organism>
<protein>
    <submittedName>
        <fullName evidence="1">Uncharacterized protein</fullName>
    </submittedName>
</protein>
<dbReference type="Proteomes" id="UP001233999">
    <property type="component" value="Unassembled WGS sequence"/>
</dbReference>
<dbReference type="EMBL" id="JASPKZ010003877">
    <property type="protein sequence ID" value="KAJ9591274.1"/>
    <property type="molecule type" value="Genomic_DNA"/>
</dbReference>
<feature type="non-terminal residue" evidence="1">
    <location>
        <position position="1"/>
    </location>
</feature>
<keyword evidence="2" id="KW-1185">Reference proteome</keyword>
<reference evidence="1" key="2">
    <citation type="submission" date="2023-05" db="EMBL/GenBank/DDBJ databases">
        <authorList>
            <person name="Fouks B."/>
        </authorList>
    </citation>
    <scope>NUCLEOTIDE SEQUENCE</scope>
    <source>
        <strain evidence="1">Stay&amp;Tobe</strain>
        <tissue evidence="1">Testes</tissue>
    </source>
</reference>
<sequence length="100" mass="11367">ACYDLTDEFCIQRFFGRPTLVQTRLLTRPSVRVLVAGVNTKNHRIRVKTSTIDNTARKIPVSYSKTTKHENGPREALGAYVYNVKIDFIKILNIALIDTT</sequence>
<evidence type="ECO:0000313" key="2">
    <source>
        <dbReference type="Proteomes" id="UP001233999"/>
    </source>
</evidence>
<name>A0AAD8A2E3_DIPPU</name>
<feature type="non-terminal residue" evidence="1">
    <location>
        <position position="100"/>
    </location>
</feature>
<gene>
    <name evidence="1" type="ORF">L9F63_002177</name>
</gene>
<proteinExistence type="predicted"/>
<accession>A0AAD8A2E3</accession>
<dbReference type="AlphaFoldDB" id="A0AAD8A2E3"/>
<comment type="caution">
    <text evidence="1">The sequence shown here is derived from an EMBL/GenBank/DDBJ whole genome shotgun (WGS) entry which is preliminary data.</text>
</comment>
<evidence type="ECO:0000313" key="1">
    <source>
        <dbReference type="EMBL" id="KAJ9591274.1"/>
    </source>
</evidence>